<keyword evidence="3" id="KW-1185">Reference proteome</keyword>
<reference evidence="3" key="1">
    <citation type="journal article" date="2019" name="Int. J. Syst. Evol. Microbiol.">
        <title>The Global Catalogue of Microorganisms (GCM) 10K type strain sequencing project: providing services to taxonomists for standard genome sequencing and annotation.</title>
        <authorList>
            <consortium name="The Broad Institute Genomics Platform"/>
            <consortium name="The Broad Institute Genome Sequencing Center for Infectious Disease"/>
            <person name="Wu L."/>
            <person name="Ma J."/>
        </authorList>
    </citation>
    <scope>NUCLEOTIDE SEQUENCE [LARGE SCALE GENOMIC DNA]</scope>
    <source>
        <strain evidence="3">CGMCC 4.7275</strain>
    </source>
</reference>
<protein>
    <submittedName>
        <fullName evidence="2">Uncharacterized protein</fullName>
    </submittedName>
</protein>
<feature type="compositionally biased region" description="Gly residues" evidence="1">
    <location>
        <begin position="28"/>
        <end position="56"/>
    </location>
</feature>
<name>A0ABQ2DTS4_9ACTN</name>
<evidence type="ECO:0000256" key="1">
    <source>
        <dbReference type="SAM" id="MobiDB-lite"/>
    </source>
</evidence>
<dbReference type="Proteomes" id="UP000660265">
    <property type="component" value="Unassembled WGS sequence"/>
</dbReference>
<feature type="region of interest" description="Disordered" evidence="1">
    <location>
        <begin position="19"/>
        <end position="56"/>
    </location>
</feature>
<accession>A0ABQ2DTS4</accession>
<organism evidence="2 3">
    <name type="scientific">Streptomyces camponoticapitis</name>
    <dbReference type="NCBI Taxonomy" id="1616125"/>
    <lineage>
        <taxon>Bacteria</taxon>
        <taxon>Bacillati</taxon>
        <taxon>Actinomycetota</taxon>
        <taxon>Actinomycetes</taxon>
        <taxon>Kitasatosporales</taxon>
        <taxon>Streptomycetaceae</taxon>
        <taxon>Streptomyces</taxon>
    </lineage>
</organism>
<comment type="caution">
    <text evidence="2">The sequence shown here is derived from an EMBL/GenBank/DDBJ whole genome shotgun (WGS) entry which is preliminary data.</text>
</comment>
<evidence type="ECO:0000313" key="2">
    <source>
        <dbReference type="EMBL" id="GGJ73069.1"/>
    </source>
</evidence>
<evidence type="ECO:0000313" key="3">
    <source>
        <dbReference type="Proteomes" id="UP000660265"/>
    </source>
</evidence>
<sequence>MPGAGACVGEGGSAGGAAFPFGAEAAGGSAGDPGANGGGADGGVGGWGGGPAGRGTGLARVPRGSCVPSVFMNPCPLTSQVRSVQASI</sequence>
<dbReference type="EMBL" id="BMMV01000001">
    <property type="protein sequence ID" value="GGJ73069.1"/>
    <property type="molecule type" value="Genomic_DNA"/>
</dbReference>
<proteinExistence type="predicted"/>
<gene>
    <name evidence="2" type="ORF">GCM10011583_00550</name>
</gene>